<keyword evidence="3" id="KW-1185">Reference proteome</keyword>
<protein>
    <recommendedName>
        <fullName evidence="4">Maltose operon substrate-binding protein (MalM)</fullName>
    </recommendedName>
</protein>
<name>A0ABQ5XSQ1_9GAMM</name>
<feature type="signal peptide" evidence="1">
    <location>
        <begin position="1"/>
        <end position="16"/>
    </location>
</feature>
<evidence type="ECO:0000313" key="2">
    <source>
        <dbReference type="EMBL" id="GLQ94563.1"/>
    </source>
</evidence>
<comment type="caution">
    <text evidence="2">The sequence shown here is derived from an EMBL/GenBank/DDBJ whole genome shotgun (WGS) entry which is preliminary data.</text>
</comment>
<dbReference type="RefSeq" id="WP_284322259.1">
    <property type="nucleotide sequence ID" value="NZ_BSOB01000046.1"/>
</dbReference>
<dbReference type="PROSITE" id="PS51257">
    <property type="entry name" value="PROKAR_LIPOPROTEIN"/>
    <property type="match status" value="1"/>
</dbReference>
<sequence>MRLRLVLTLASMLLLAACHTVKLPKLPLPTDLLPQSQPIRPLADAKKALSDATPCCTTFADFSYQTLLPWRPQRFQLGPGSQVVAINGSRSYFLSFTLPADVKLPYKVGLKSELVGRSVTSSSYLFAPTIVQLDEAFQPIDSQDVKLCEYMGWSNDDSGAFGSIEVTNSRARYLVVYSSAKQQSDNTYWEQSASTFSTTSSTNATPATTTMGGSYKISHGPEGVVWVGMMDKSYAQAVNKAVCAKAPQGNGLLNSLSADLGLQRRGP</sequence>
<organism evidence="2 3">
    <name type="scientific">Dyella acidisoli</name>
    <dbReference type="NCBI Taxonomy" id="1867834"/>
    <lineage>
        <taxon>Bacteria</taxon>
        <taxon>Pseudomonadati</taxon>
        <taxon>Pseudomonadota</taxon>
        <taxon>Gammaproteobacteria</taxon>
        <taxon>Lysobacterales</taxon>
        <taxon>Rhodanobacteraceae</taxon>
        <taxon>Dyella</taxon>
    </lineage>
</organism>
<evidence type="ECO:0000313" key="3">
    <source>
        <dbReference type="Proteomes" id="UP001156670"/>
    </source>
</evidence>
<gene>
    <name evidence="2" type="ORF">GCM10007901_35150</name>
</gene>
<reference evidence="3" key="1">
    <citation type="journal article" date="2019" name="Int. J. Syst. Evol. Microbiol.">
        <title>The Global Catalogue of Microorganisms (GCM) 10K type strain sequencing project: providing services to taxonomists for standard genome sequencing and annotation.</title>
        <authorList>
            <consortium name="The Broad Institute Genomics Platform"/>
            <consortium name="The Broad Institute Genome Sequencing Center for Infectious Disease"/>
            <person name="Wu L."/>
            <person name="Ma J."/>
        </authorList>
    </citation>
    <scope>NUCLEOTIDE SEQUENCE [LARGE SCALE GENOMIC DNA]</scope>
    <source>
        <strain evidence="3">NBRC 111980</strain>
    </source>
</reference>
<accession>A0ABQ5XSQ1</accession>
<keyword evidence="1" id="KW-0732">Signal</keyword>
<proteinExistence type="predicted"/>
<feature type="chain" id="PRO_5045709941" description="Maltose operon substrate-binding protein (MalM)" evidence="1">
    <location>
        <begin position="17"/>
        <end position="267"/>
    </location>
</feature>
<dbReference type="EMBL" id="BSOB01000046">
    <property type="protein sequence ID" value="GLQ94563.1"/>
    <property type="molecule type" value="Genomic_DNA"/>
</dbReference>
<evidence type="ECO:0008006" key="4">
    <source>
        <dbReference type="Google" id="ProtNLM"/>
    </source>
</evidence>
<dbReference type="Proteomes" id="UP001156670">
    <property type="component" value="Unassembled WGS sequence"/>
</dbReference>
<evidence type="ECO:0000256" key="1">
    <source>
        <dbReference type="SAM" id="SignalP"/>
    </source>
</evidence>